<dbReference type="InterPro" id="IPR032710">
    <property type="entry name" value="NTF2-like_dom_sf"/>
</dbReference>
<dbReference type="EMBL" id="VRUR01000001">
    <property type="protein sequence ID" value="TXN38413.1"/>
    <property type="molecule type" value="Genomic_DNA"/>
</dbReference>
<dbReference type="SUPFAM" id="SSF54427">
    <property type="entry name" value="NTF2-like"/>
    <property type="match status" value="1"/>
</dbReference>
<protein>
    <submittedName>
        <fullName evidence="1">Nuclear transport factor 2 family protein</fullName>
    </submittedName>
</protein>
<comment type="caution">
    <text evidence="1">The sequence shown here is derived from an EMBL/GenBank/DDBJ whole genome shotgun (WGS) entry which is preliminary data.</text>
</comment>
<name>A0A5C8VAJ0_9FLAO</name>
<keyword evidence="2" id="KW-1185">Reference proteome</keyword>
<dbReference type="Proteomes" id="UP000321456">
    <property type="component" value="Unassembled WGS sequence"/>
</dbReference>
<dbReference type="Gene3D" id="3.10.450.50">
    <property type="match status" value="1"/>
</dbReference>
<gene>
    <name evidence="1" type="ORF">FVB32_03170</name>
</gene>
<accession>A0A5C8VAJ0</accession>
<reference evidence="1 2" key="1">
    <citation type="submission" date="2019-08" db="EMBL/GenBank/DDBJ databases">
        <title>Professor.</title>
        <authorList>
            <person name="Park J.S."/>
        </authorList>
    </citation>
    <scope>NUCLEOTIDE SEQUENCE [LARGE SCALE GENOMIC DNA]</scope>
    <source>
        <strain evidence="1 2">176CP5-101</strain>
    </source>
</reference>
<organism evidence="1 2">
    <name type="scientific">Flagellimonas hymeniacidonis</name>
    <dbReference type="NCBI Taxonomy" id="2603628"/>
    <lineage>
        <taxon>Bacteria</taxon>
        <taxon>Pseudomonadati</taxon>
        <taxon>Bacteroidota</taxon>
        <taxon>Flavobacteriia</taxon>
        <taxon>Flavobacteriales</taxon>
        <taxon>Flavobacteriaceae</taxon>
        <taxon>Flagellimonas</taxon>
    </lineage>
</organism>
<proteinExistence type="predicted"/>
<evidence type="ECO:0000313" key="1">
    <source>
        <dbReference type="EMBL" id="TXN38413.1"/>
    </source>
</evidence>
<dbReference type="Pfam" id="PF12893">
    <property type="entry name" value="Lumazine_bd_2"/>
    <property type="match status" value="1"/>
</dbReference>
<sequence>MHKIINLKTHRQNQNKNLDKQNEFNLINKTLLNYIEGTSNGEPNRLNKAFHKGFNLYYIKNDTLSIIDGEKYISNFKLGKKNNRIGKVLSVDYEGDAAIAKIEVLMPDRDRIAIDYMLLLKIKGEWKIIHKSFTSKRYS</sequence>
<dbReference type="InterPro" id="IPR039437">
    <property type="entry name" value="FrzH/put_lumazine-bd"/>
</dbReference>
<evidence type="ECO:0000313" key="2">
    <source>
        <dbReference type="Proteomes" id="UP000321456"/>
    </source>
</evidence>
<dbReference type="AlphaFoldDB" id="A0A5C8VAJ0"/>